<reference evidence="2" key="2">
    <citation type="journal article" date="2015" name="Data Brief">
        <title>Shoot transcriptome of the giant reed, Arundo donax.</title>
        <authorList>
            <person name="Barrero R.A."/>
            <person name="Guerrero F.D."/>
            <person name="Moolhuijzen P."/>
            <person name="Goolsby J.A."/>
            <person name="Tidwell J."/>
            <person name="Bellgard S.E."/>
            <person name="Bellgard M.I."/>
        </authorList>
    </citation>
    <scope>NUCLEOTIDE SEQUENCE</scope>
    <source>
        <tissue evidence="2">Shoot tissue taken approximately 20 cm above the soil surface</tissue>
    </source>
</reference>
<protein>
    <submittedName>
        <fullName evidence="2">Uncharacterized protein</fullName>
    </submittedName>
</protein>
<evidence type="ECO:0000256" key="1">
    <source>
        <dbReference type="SAM" id="MobiDB-lite"/>
    </source>
</evidence>
<proteinExistence type="predicted"/>
<organism evidence="2">
    <name type="scientific">Arundo donax</name>
    <name type="common">Giant reed</name>
    <name type="synonym">Donax arundinaceus</name>
    <dbReference type="NCBI Taxonomy" id="35708"/>
    <lineage>
        <taxon>Eukaryota</taxon>
        <taxon>Viridiplantae</taxon>
        <taxon>Streptophyta</taxon>
        <taxon>Embryophyta</taxon>
        <taxon>Tracheophyta</taxon>
        <taxon>Spermatophyta</taxon>
        <taxon>Magnoliopsida</taxon>
        <taxon>Liliopsida</taxon>
        <taxon>Poales</taxon>
        <taxon>Poaceae</taxon>
        <taxon>PACMAD clade</taxon>
        <taxon>Arundinoideae</taxon>
        <taxon>Arundineae</taxon>
        <taxon>Arundo</taxon>
    </lineage>
</organism>
<dbReference type="EMBL" id="GBRH01224144">
    <property type="protein sequence ID" value="JAD73751.1"/>
    <property type="molecule type" value="Transcribed_RNA"/>
</dbReference>
<feature type="compositionally biased region" description="Polar residues" evidence="1">
    <location>
        <begin position="7"/>
        <end position="20"/>
    </location>
</feature>
<dbReference type="AlphaFoldDB" id="A0A0A9CDT8"/>
<accession>A0A0A9CDT8</accession>
<reference evidence="2" key="1">
    <citation type="submission" date="2014-09" db="EMBL/GenBank/DDBJ databases">
        <authorList>
            <person name="Magalhaes I.L.F."/>
            <person name="Oliveira U."/>
            <person name="Santos F.R."/>
            <person name="Vidigal T.H.D.A."/>
            <person name="Brescovit A.D."/>
            <person name="Santos A.J."/>
        </authorList>
    </citation>
    <scope>NUCLEOTIDE SEQUENCE</scope>
    <source>
        <tissue evidence="2">Shoot tissue taken approximately 20 cm above the soil surface</tissue>
    </source>
</reference>
<name>A0A0A9CDT8_ARUDO</name>
<evidence type="ECO:0000313" key="2">
    <source>
        <dbReference type="EMBL" id="JAD73751.1"/>
    </source>
</evidence>
<feature type="region of interest" description="Disordered" evidence="1">
    <location>
        <begin position="1"/>
        <end position="22"/>
    </location>
</feature>
<sequence>MLPPAPTNQVPLSIAQSNPRNAAFRIGDAHRQRRENQV</sequence>